<reference evidence="3" key="1">
    <citation type="journal article" date="2015" name="Genome Announc.">
        <title>Draft Genome Sequence of Bacteroidales Strain TBC1, a Novel Isolate from a Methanogenic Wastewater Treatment System.</title>
        <authorList>
            <person name="Tourlousse D.M."/>
            <person name="Matsuura N."/>
            <person name="Sun L."/>
            <person name="Toyonaga M."/>
            <person name="Kuroda K."/>
            <person name="Ohashi A."/>
            <person name="Cruz R."/>
            <person name="Yamaguchi T."/>
            <person name="Sekiguchi Y."/>
        </authorList>
    </citation>
    <scope>NUCLEOTIDE SEQUENCE [LARGE SCALE GENOMIC DNA]</scope>
    <source>
        <strain evidence="3">TBC1</strain>
    </source>
</reference>
<gene>
    <name evidence="3" type="ORF">TBC1_1241</name>
</gene>
<feature type="chain" id="PRO_5006633608" evidence="1">
    <location>
        <begin position="24"/>
        <end position="254"/>
    </location>
</feature>
<dbReference type="Proteomes" id="UP000053091">
    <property type="component" value="Unassembled WGS sequence"/>
</dbReference>
<evidence type="ECO:0000313" key="3">
    <source>
        <dbReference type="EMBL" id="GAP44240.1"/>
    </source>
</evidence>
<keyword evidence="3" id="KW-0449">Lipoprotein</keyword>
<evidence type="ECO:0000256" key="1">
    <source>
        <dbReference type="SAM" id="SignalP"/>
    </source>
</evidence>
<name>A0A0S7C4R1_9BACT</name>
<dbReference type="Gene3D" id="2.50.20.10">
    <property type="entry name" value="Lipoprotein localisation LolA/LolB/LppX"/>
    <property type="match status" value="1"/>
</dbReference>
<dbReference type="PANTHER" id="PTHR37507:SF2">
    <property type="entry name" value="SPORULATION PROTEIN YDCC"/>
    <property type="match status" value="1"/>
</dbReference>
<dbReference type="Pfam" id="PF17131">
    <property type="entry name" value="LolA_like"/>
    <property type="match status" value="1"/>
</dbReference>
<keyword evidence="4" id="KW-1185">Reference proteome</keyword>
<dbReference type="AlphaFoldDB" id="A0A0S7C4R1"/>
<feature type="signal peptide" evidence="1">
    <location>
        <begin position="1"/>
        <end position="23"/>
    </location>
</feature>
<dbReference type="InterPro" id="IPR052944">
    <property type="entry name" value="Sporulation_related"/>
</dbReference>
<feature type="domain" description="Uncharacterized protein TP-0789" evidence="2">
    <location>
        <begin position="72"/>
        <end position="251"/>
    </location>
</feature>
<evidence type="ECO:0000313" key="4">
    <source>
        <dbReference type="Proteomes" id="UP000053091"/>
    </source>
</evidence>
<organism evidence="3">
    <name type="scientific">Lentimicrobium saccharophilum</name>
    <dbReference type="NCBI Taxonomy" id="1678841"/>
    <lineage>
        <taxon>Bacteria</taxon>
        <taxon>Pseudomonadati</taxon>
        <taxon>Bacteroidota</taxon>
        <taxon>Bacteroidia</taxon>
        <taxon>Bacteroidales</taxon>
        <taxon>Lentimicrobiaceae</taxon>
        <taxon>Lentimicrobium</taxon>
    </lineage>
</organism>
<dbReference type="InterPro" id="IPR033399">
    <property type="entry name" value="TP_0789-like"/>
</dbReference>
<dbReference type="STRING" id="1678841.TBC1_1241"/>
<dbReference type="EMBL" id="DF968183">
    <property type="protein sequence ID" value="GAP44240.1"/>
    <property type="molecule type" value="Genomic_DNA"/>
</dbReference>
<dbReference type="PANTHER" id="PTHR37507">
    <property type="entry name" value="SPORULATION PROTEIN YDCC"/>
    <property type="match status" value="1"/>
</dbReference>
<accession>A0A0S7C4R1</accession>
<dbReference type="CDD" id="cd16329">
    <property type="entry name" value="LolA_like"/>
    <property type="match status" value="1"/>
</dbReference>
<dbReference type="RefSeq" id="WP_062043188.1">
    <property type="nucleotide sequence ID" value="NZ_DF968183.1"/>
</dbReference>
<sequence length="254" mass="29238">MKTRFAFLHIFLLPLLGSTALLAQSLTATEIVKKADEKFNGEKSSYNVMTMTIIRPGWQRTIGFKSWALGRDFSLTLITDPPKEAGQTFLKRGAEMWSWNPVISRLIKLPPSMMSQGWMGSDYTNDDILRESSLVNDYIHEIAGEERIGERLCYKIRMTARENASIVWGRQVRWIDKNDFLVLKAELYDEDGYLVRTETGSDIKVMGGRTITSKIELVPEEEPENKTLIEIREIKYNIPIAESYFSQQNMKIVR</sequence>
<keyword evidence="1" id="KW-0732">Signal</keyword>
<protein>
    <submittedName>
        <fullName evidence="3">Outer membrane lipoprotein-sorting protein</fullName>
    </submittedName>
</protein>
<evidence type="ECO:0000259" key="2">
    <source>
        <dbReference type="Pfam" id="PF17131"/>
    </source>
</evidence>
<dbReference type="OrthoDB" id="9803781at2"/>
<proteinExistence type="predicted"/>